<protein>
    <submittedName>
        <fullName evidence="1">Uncharacterized protein</fullName>
    </submittedName>
</protein>
<keyword evidence="2" id="KW-1185">Reference proteome</keyword>
<gene>
    <name evidence="1" type="ORF">ETB97_007945</name>
</gene>
<dbReference type="EMBL" id="SPNV01000035">
    <property type="protein sequence ID" value="KAF5864383.1"/>
    <property type="molecule type" value="Genomic_DNA"/>
</dbReference>
<name>A0A8H6A7R9_PETAA</name>
<comment type="caution">
    <text evidence="1">The sequence shown here is derived from an EMBL/GenBank/DDBJ whole genome shotgun (WGS) entry which is preliminary data.</text>
</comment>
<evidence type="ECO:0000313" key="1">
    <source>
        <dbReference type="EMBL" id="KAF5864383.1"/>
    </source>
</evidence>
<reference evidence="1 2" key="1">
    <citation type="submission" date="2019-04" db="EMBL/GenBank/DDBJ databases">
        <title>Aspergillus burnettii sp. nov., novel species from soil in southeast Queensland.</title>
        <authorList>
            <person name="Gilchrist C.L.M."/>
            <person name="Pitt J.I."/>
            <person name="Lange L."/>
            <person name="Lacey H.J."/>
            <person name="Vuong D."/>
            <person name="Midgley D.J."/>
            <person name="Greenfield P."/>
            <person name="Bradbury M."/>
            <person name="Lacey E."/>
            <person name="Busk P.K."/>
            <person name="Pilgaard B."/>
            <person name="Chooi Y.H."/>
            <person name="Piggott A.M."/>
        </authorList>
    </citation>
    <scope>NUCLEOTIDE SEQUENCE [LARGE SCALE GENOMIC DNA]</scope>
    <source>
        <strain evidence="1 2">FRR 5400</strain>
    </source>
</reference>
<organism evidence="1 2">
    <name type="scientific">Petromyces alliaceus</name>
    <name type="common">Aspergillus alliaceus</name>
    <dbReference type="NCBI Taxonomy" id="209559"/>
    <lineage>
        <taxon>Eukaryota</taxon>
        <taxon>Fungi</taxon>
        <taxon>Dikarya</taxon>
        <taxon>Ascomycota</taxon>
        <taxon>Pezizomycotina</taxon>
        <taxon>Eurotiomycetes</taxon>
        <taxon>Eurotiomycetidae</taxon>
        <taxon>Eurotiales</taxon>
        <taxon>Aspergillaceae</taxon>
        <taxon>Aspergillus</taxon>
        <taxon>Aspergillus subgen. Circumdati</taxon>
    </lineage>
</organism>
<dbReference type="Proteomes" id="UP000541154">
    <property type="component" value="Unassembled WGS sequence"/>
</dbReference>
<proteinExistence type="predicted"/>
<dbReference type="AlphaFoldDB" id="A0A8H6A7R9"/>
<sequence>MGPSHKSSLWRLGYLNSGLETLALDPGLVRTWKHVGRAVSHSPLALLQAYCHTKHRCHVALTDCRNRTYGIREEYRATGALLVALDECMQSLGIASQALTVPNESPTLSSPRSFPCRGLESIINKGSQYYSNCLQEVVLDL</sequence>
<evidence type="ECO:0000313" key="2">
    <source>
        <dbReference type="Proteomes" id="UP000541154"/>
    </source>
</evidence>
<accession>A0A8H6A7R9</accession>